<dbReference type="AlphaFoldDB" id="A0A0H2RQQ7"/>
<proteinExistence type="predicted"/>
<organism evidence="1 2">
    <name type="scientific">Schizopora paradoxa</name>
    <dbReference type="NCBI Taxonomy" id="27342"/>
    <lineage>
        <taxon>Eukaryota</taxon>
        <taxon>Fungi</taxon>
        <taxon>Dikarya</taxon>
        <taxon>Basidiomycota</taxon>
        <taxon>Agaricomycotina</taxon>
        <taxon>Agaricomycetes</taxon>
        <taxon>Hymenochaetales</taxon>
        <taxon>Schizoporaceae</taxon>
        <taxon>Schizopora</taxon>
    </lineage>
</organism>
<evidence type="ECO:0000313" key="1">
    <source>
        <dbReference type="EMBL" id="KLO07146.1"/>
    </source>
</evidence>
<dbReference type="InParanoid" id="A0A0H2RQQ7"/>
<accession>A0A0H2RQQ7</accession>
<evidence type="ECO:0000313" key="2">
    <source>
        <dbReference type="Proteomes" id="UP000053477"/>
    </source>
</evidence>
<dbReference type="EMBL" id="KQ086157">
    <property type="protein sequence ID" value="KLO07146.1"/>
    <property type="molecule type" value="Genomic_DNA"/>
</dbReference>
<dbReference type="OrthoDB" id="3036049at2759"/>
<protein>
    <submittedName>
        <fullName evidence="1">Uncharacterized protein</fullName>
    </submittedName>
</protein>
<gene>
    <name evidence="1" type="ORF">SCHPADRAFT_662150</name>
</gene>
<sequence length="86" mass="9588">MPVKCLSVSRFSNLPEIMDTSELQSLEGSRILEKVVSGPRGLCSKCRTSLVNAINDERREIWAAIPSFFGFSGWNTLEIVLDKLIS</sequence>
<keyword evidence="2" id="KW-1185">Reference proteome</keyword>
<reference evidence="1 2" key="1">
    <citation type="submission" date="2015-04" db="EMBL/GenBank/DDBJ databases">
        <title>Complete genome sequence of Schizopora paradoxa KUC8140, a cosmopolitan wood degrader in East Asia.</title>
        <authorList>
            <consortium name="DOE Joint Genome Institute"/>
            <person name="Min B."/>
            <person name="Park H."/>
            <person name="Jang Y."/>
            <person name="Kim J.-J."/>
            <person name="Kim K.H."/>
            <person name="Pangilinan J."/>
            <person name="Lipzen A."/>
            <person name="Riley R."/>
            <person name="Grigoriev I.V."/>
            <person name="Spatafora J.W."/>
            <person name="Choi I.-G."/>
        </authorList>
    </citation>
    <scope>NUCLEOTIDE SEQUENCE [LARGE SCALE GENOMIC DNA]</scope>
    <source>
        <strain evidence="1 2">KUC8140</strain>
    </source>
</reference>
<dbReference type="Proteomes" id="UP000053477">
    <property type="component" value="Unassembled WGS sequence"/>
</dbReference>
<name>A0A0H2RQQ7_9AGAM</name>